<evidence type="ECO:0000256" key="1">
    <source>
        <dbReference type="SAM" id="MobiDB-lite"/>
    </source>
</evidence>
<accession>A0A0U5BD87</accession>
<dbReference type="RefSeq" id="WP_096420215.1">
    <property type="nucleotide sequence ID" value="NZ_AP017315.1"/>
</dbReference>
<proteinExistence type="predicted"/>
<protein>
    <submittedName>
        <fullName evidence="2">Uncharacterized protein</fullName>
    </submittedName>
</protein>
<reference evidence="3" key="1">
    <citation type="submission" date="2015-12" db="EMBL/GenBank/DDBJ databases">
        <authorList>
            <person name="Shamseldin A."/>
            <person name="Moawad H."/>
            <person name="Abd El-Rahim W.M."/>
            <person name="Sadowsky M.J."/>
        </authorList>
    </citation>
    <scope>NUCLEOTIDE SEQUENCE [LARGE SCALE GENOMIC DNA]</scope>
    <source>
        <strain evidence="3">JAM AC0309</strain>
    </source>
</reference>
<feature type="compositionally biased region" description="Basic residues" evidence="1">
    <location>
        <begin position="65"/>
        <end position="80"/>
    </location>
</feature>
<gene>
    <name evidence="2" type="ORF">MalAC0309_0307</name>
</gene>
<dbReference type="AlphaFoldDB" id="A0A0U5BD87"/>
<feature type="region of interest" description="Disordered" evidence="1">
    <location>
        <begin position="44"/>
        <end position="108"/>
    </location>
</feature>
<sequence>MNRNVLVVGGTAVAAYVLGTRANRPTLAEHPETLRHQVERLWRDPQAKKRRAKFRKQRAKDARAAKKALQKQTAKARKTLGKQAESARKNVAKQTDRATKKVRSAIAA</sequence>
<feature type="compositionally biased region" description="Basic residues" evidence="1">
    <location>
        <begin position="48"/>
        <end position="58"/>
    </location>
</feature>
<dbReference type="Proteomes" id="UP000218965">
    <property type="component" value="Chromosome"/>
</dbReference>
<reference evidence="2 3" key="2">
    <citation type="submission" date="2016-01" db="EMBL/GenBank/DDBJ databases">
        <title>Microcella alkaliphila JAM AC0309 whole genome shotgun sequence.</title>
        <authorList>
            <person name="Kurata A."/>
            <person name="Hirose Y."/>
            <person name="Kishimoto N."/>
            <person name="Kobayashi T."/>
        </authorList>
    </citation>
    <scope>NUCLEOTIDE SEQUENCE [LARGE SCALE GENOMIC DNA]</scope>
    <source>
        <strain evidence="2 3">JAM AC0309</strain>
    </source>
</reference>
<organism evidence="2 3">
    <name type="scientific">Microcella alkaliphila</name>
    <dbReference type="NCBI Taxonomy" id="279828"/>
    <lineage>
        <taxon>Bacteria</taxon>
        <taxon>Bacillati</taxon>
        <taxon>Actinomycetota</taxon>
        <taxon>Actinomycetes</taxon>
        <taxon>Micrococcales</taxon>
        <taxon>Microbacteriaceae</taxon>
        <taxon>Microcella</taxon>
    </lineage>
</organism>
<evidence type="ECO:0000313" key="2">
    <source>
        <dbReference type="EMBL" id="BAU31182.1"/>
    </source>
</evidence>
<evidence type="ECO:0000313" key="3">
    <source>
        <dbReference type="Proteomes" id="UP000218965"/>
    </source>
</evidence>
<dbReference type="KEGG" id="malk:MalAC0309_0307"/>
<dbReference type="EMBL" id="AP017315">
    <property type="protein sequence ID" value="BAU31182.1"/>
    <property type="molecule type" value="Genomic_DNA"/>
</dbReference>
<dbReference type="OrthoDB" id="4991223at2"/>
<name>A0A0U5BD87_9MICO</name>